<comment type="subunit">
    <text evidence="7">Adaptor protein complex 3 (AP-3) is a heterotetramer.</text>
</comment>
<feature type="compositionally biased region" description="Polar residues" evidence="9">
    <location>
        <begin position="718"/>
        <end position="745"/>
    </location>
</feature>
<feature type="compositionally biased region" description="Basic residues" evidence="9">
    <location>
        <begin position="1017"/>
        <end position="1029"/>
    </location>
</feature>
<evidence type="ECO:0000256" key="1">
    <source>
        <dbReference type="ARBA" id="ARBA00004308"/>
    </source>
</evidence>
<evidence type="ECO:0000256" key="7">
    <source>
        <dbReference type="PIRNR" id="PIRNR037092"/>
    </source>
</evidence>
<evidence type="ECO:0000256" key="6">
    <source>
        <dbReference type="ARBA" id="ARBA00023136"/>
    </source>
</evidence>
<evidence type="ECO:0000256" key="9">
    <source>
        <dbReference type="SAM" id="MobiDB-lite"/>
    </source>
</evidence>
<feature type="region of interest" description="Disordered" evidence="9">
    <location>
        <begin position="810"/>
        <end position="833"/>
    </location>
</feature>
<keyword evidence="12" id="KW-1185">Reference proteome</keyword>
<dbReference type="GO" id="GO:0006896">
    <property type="term" value="P:Golgi to vacuole transport"/>
    <property type="evidence" value="ECO:0007669"/>
    <property type="project" value="TreeGrafter"/>
</dbReference>
<feature type="compositionally biased region" description="Gly residues" evidence="9">
    <location>
        <begin position="1047"/>
        <end position="1056"/>
    </location>
</feature>
<evidence type="ECO:0000259" key="10">
    <source>
        <dbReference type="Pfam" id="PF01602"/>
    </source>
</evidence>
<evidence type="ECO:0000256" key="2">
    <source>
        <dbReference type="ARBA" id="ARBA00006613"/>
    </source>
</evidence>
<dbReference type="PANTHER" id="PTHR22781:SF12">
    <property type="entry name" value="AP-3 COMPLEX SUBUNIT DELTA-1"/>
    <property type="match status" value="1"/>
</dbReference>
<sequence length="1056" mass="115859">MFEKSLVDLIRGLRGHKGNEAEYIQGALKECRTEIRSQDLDVKATALLKLIYLEMFGYDMTWAAFNVLEVMASPKVMQKRVGYLAAVQSFRPDTEVLMLAENLLKKDLTSPSIPILTLPIITLPHIVTSSLALSILTDLLPRLSHSQPAVRKKTIVALYRLALVYPETLRVAWPKIKERLLDEDEDSSVTAATVNVVCELGWRRPQDFLPLAPRLFDLLLAQKNNWMGIKIIKLFAVLTPLEPRLVKKLVRPLTKLIQETTAMSLLYECISGIIQGGILDMADSGVDVEEVADLCISKLRGMIVLDGDPNLKYVALLAFNKIVGSHPALVSMQRDVIMACLDDPDISIKMQALELVSGMVNSDSLQGVVDRLMKQLASSPSADDAANGHPDEGQTDMEQRLIPDKRGSENTPLSDDYRREIIARILDMGAHNTYANITDFEWWIEILVHLVRHLPADKDTTSRGLVDDTSSLGARVGAQLVDIAVRVKELRPEATRAAETLVLLSNRVIAFPLHGSGQSQVLRSAAWICGEFASYLTNSYEVLNSLIHETSESFGPRTLAIFVQAVPKIISQIAVTASSEWNVSRGSTMSLLLARTTEFLEKLSSHPNLDVQERSVEFLELLRLASEALSAQSTDSTEAPLLLTSAMPTLFSGMELNPVSAAAQKKVPLPHDLDLDVPINPDLPSILQSSQVADEDDSADDAFHSFYHNREAVQAMTSIQSQSYTPSSTVDHPSDTEAFSYQSAPESPGTLARRKAERMARNKDDPFYIAPADDSTPHHLHDIIRKSNGDEELDVDSIPIIDLQIDHTQTTATHHGGDEASRHPPSPRKKKPIRKFVVAADETLEPGDDAADGQLSQSTSQSQSQSQATSLSTTPVPHRPRSMSPHTGYGARGKAPVPVPVRPTRSLLTVDSSTLARLTLEGPAESESEIMRREAEEAEMAMALREVERKRLEMQREAERQRTVLGEGVDVEGTVVRRKKKKKQRVEVESEGAHLFQLGGGSGGVDDAPEGVVGLVKKTKTKTKKKKVPKVQSEQTGVDVDDAGLATGAGNGNVGH</sequence>
<dbReference type="InterPro" id="IPR016024">
    <property type="entry name" value="ARM-type_fold"/>
</dbReference>
<evidence type="ECO:0000313" key="11">
    <source>
        <dbReference type="EMBL" id="EXJ96362.1"/>
    </source>
</evidence>
<dbReference type="Pfam" id="PF01602">
    <property type="entry name" value="Adaptin_N"/>
    <property type="match status" value="1"/>
</dbReference>
<dbReference type="InterPro" id="IPR017105">
    <property type="entry name" value="AP3_complex_dsu"/>
</dbReference>
<feature type="coiled-coil region" evidence="8">
    <location>
        <begin position="933"/>
        <end position="964"/>
    </location>
</feature>
<dbReference type="eggNOG" id="KOG1059">
    <property type="taxonomic scope" value="Eukaryota"/>
</dbReference>
<feature type="region of interest" description="Disordered" evidence="9">
    <location>
        <begin position="718"/>
        <end position="774"/>
    </location>
</feature>
<evidence type="ECO:0000256" key="3">
    <source>
        <dbReference type="ARBA" id="ARBA00022448"/>
    </source>
</evidence>
<dbReference type="OrthoDB" id="10264595at2759"/>
<dbReference type="GO" id="GO:0006623">
    <property type="term" value="P:protein targeting to vacuole"/>
    <property type="evidence" value="ECO:0007669"/>
    <property type="project" value="TreeGrafter"/>
</dbReference>
<dbReference type="InterPro" id="IPR011989">
    <property type="entry name" value="ARM-like"/>
</dbReference>
<evidence type="ECO:0000256" key="5">
    <source>
        <dbReference type="ARBA" id="ARBA00022927"/>
    </source>
</evidence>
<comment type="similarity">
    <text evidence="2 7">Belongs to the adaptor complexes large subunit family.</text>
</comment>
<keyword evidence="8" id="KW-0175">Coiled coil</keyword>
<reference evidence="11 12" key="1">
    <citation type="submission" date="2013-03" db="EMBL/GenBank/DDBJ databases">
        <title>The Genome Sequence of Capronia coronata CBS 617.96.</title>
        <authorList>
            <consortium name="The Broad Institute Genomics Platform"/>
            <person name="Cuomo C."/>
            <person name="de Hoog S."/>
            <person name="Gorbushina A."/>
            <person name="Walker B."/>
            <person name="Young S.K."/>
            <person name="Zeng Q."/>
            <person name="Gargeya S."/>
            <person name="Fitzgerald M."/>
            <person name="Haas B."/>
            <person name="Abouelleil A."/>
            <person name="Allen A.W."/>
            <person name="Alvarado L."/>
            <person name="Arachchi H.M."/>
            <person name="Berlin A.M."/>
            <person name="Chapman S.B."/>
            <person name="Gainer-Dewar J."/>
            <person name="Goldberg J."/>
            <person name="Griggs A."/>
            <person name="Gujja S."/>
            <person name="Hansen M."/>
            <person name="Howarth C."/>
            <person name="Imamovic A."/>
            <person name="Ireland A."/>
            <person name="Larimer J."/>
            <person name="McCowan C."/>
            <person name="Murphy C."/>
            <person name="Pearson M."/>
            <person name="Poon T.W."/>
            <person name="Priest M."/>
            <person name="Roberts A."/>
            <person name="Saif S."/>
            <person name="Shea T."/>
            <person name="Sisk P."/>
            <person name="Sykes S."/>
            <person name="Wortman J."/>
            <person name="Nusbaum C."/>
            <person name="Birren B."/>
        </authorList>
    </citation>
    <scope>NUCLEOTIDE SEQUENCE [LARGE SCALE GENOMIC DNA]</scope>
    <source>
        <strain evidence="11 12">CBS 617.96</strain>
    </source>
</reference>
<protein>
    <recommendedName>
        <fullName evidence="7">AP-3 complex subunit delta</fullName>
    </recommendedName>
</protein>
<evidence type="ECO:0000313" key="12">
    <source>
        <dbReference type="Proteomes" id="UP000019484"/>
    </source>
</evidence>
<evidence type="ECO:0000256" key="4">
    <source>
        <dbReference type="ARBA" id="ARBA00022737"/>
    </source>
</evidence>
<dbReference type="GO" id="GO:0030123">
    <property type="term" value="C:AP-3 adaptor complex"/>
    <property type="evidence" value="ECO:0007669"/>
    <property type="project" value="InterPro"/>
</dbReference>
<proteinExistence type="inferred from homology"/>
<dbReference type="GO" id="GO:0010008">
    <property type="term" value="C:endosome membrane"/>
    <property type="evidence" value="ECO:0007669"/>
    <property type="project" value="TreeGrafter"/>
</dbReference>
<evidence type="ECO:0000256" key="8">
    <source>
        <dbReference type="SAM" id="Coils"/>
    </source>
</evidence>
<feature type="compositionally biased region" description="Low complexity" evidence="9">
    <location>
        <begin position="854"/>
        <end position="874"/>
    </location>
</feature>
<gene>
    <name evidence="11" type="ORF">A1O1_01488</name>
</gene>
<keyword evidence="7" id="KW-0333">Golgi apparatus</keyword>
<dbReference type="PANTHER" id="PTHR22781">
    <property type="entry name" value="DELTA ADAPTIN-RELATED"/>
    <property type="match status" value="1"/>
</dbReference>
<feature type="domain" description="Clathrin/coatomer adaptor adaptin-like N-terminal" evidence="10">
    <location>
        <begin position="20"/>
        <end position="625"/>
    </location>
</feature>
<comment type="function">
    <text evidence="7">Part of the AP-3 complex, an adaptor-related complex which is not clathrin-associated. The complex is associated with the Golgi region as well as more peripheral structures. It facilitates the budding of vesicles from the Golgi membrane.</text>
</comment>
<feature type="region of interest" description="Disordered" evidence="9">
    <location>
        <begin position="1017"/>
        <end position="1056"/>
    </location>
</feature>
<dbReference type="AlphaFoldDB" id="W9YU09"/>
<feature type="compositionally biased region" description="Basic and acidic residues" evidence="9">
    <location>
        <begin position="389"/>
        <end position="408"/>
    </location>
</feature>
<dbReference type="GO" id="GO:0005794">
    <property type="term" value="C:Golgi apparatus"/>
    <property type="evidence" value="ECO:0007669"/>
    <property type="project" value="UniProtKB-SubCell"/>
</dbReference>
<organism evidence="11 12">
    <name type="scientific">Capronia coronata CBS 617.96</name>
    <dbReference type="NCBI Taxonomy" id="1182541"/>
    <lineage>
        <taxon>Eukaryota</taxon>
        <taxon>Fungi</taxon>
        <taxon>Dikarya</taxon>
        <taxon>Ascomycota</taxon>
        <taxon>Pezizomycotina</taxon>
        <taxon>Eurotiomycetes</taxon>
        <taxon>Chaetothyriomycetidae</taxon>
        <taxon>Chaetothyriales</taxon>
        <taxon>Herpotrichiellaceae</taxon>
        <taxon>Capronia</taxon>
    </lineage>
</organism>
<accession>W9YU09</accession>
<feature type="region of interest" description="Disordered" evidence="9">
    <location>
        <begin position="846"/>
        <end position="901"/>
    </location>
</feature>
<comment type="subcellular location">
    <subcellularLocation>
        <location evidence="1">Endomembrane system</location>
    </subcellularLocation>
    <subcellularLocation>
        <location evidence="7">Golgi apparatus</location>
    </subcellularLocation>
</comment>
<keyword evidence="6" id="KW-0472">Membrane</keyword>
<dbReference type="InterPro" id="IPR002553">
    <property type="entry name" value="Clathrin/coatomer_adapt-like_N"/>
</dbReference>
<dbReference type="EMBL" id="AMWN01000001">
    <property type="protein sequence ID" value="EXJ96362.1"/>
    <property type="molecule type" value="Genomic_DNA"/>
</dbReference>
<dbReference type="Proteomes" id="UP000019484">
    <property type="component" value="Unassembled WGS sequence"/>
</dbReference>
<keyword evidence="5 7" id="KW-0653">Protein transport</keyword>
<dbReference type="HOGENOM" id="CLU_001908_3_0_1"/>
<keyword evidence="4" id="KW-0677">Repeat</keyword>
<keyword evidence="3 7" id="KW-0813">Transport</keyword>
<dbReference type="PIRSF" id="PIRSF037092">
    <property type="entry name" value="AP3_complex_delta"/>
    <property type="match status" value="1"/>
</dbReference>
<dbReference type="RefSeq" id="XP_007720591.1">
    <property type="nucleotide sequence ID" value="XM_007722401.1"/>
</dbReference>
<name>W9YU09_9EURO</name>
<feature type="region of interest" description="Disordered" evidence="9">
    <location>
        <begin position="379"/>
        <end position="413"/>
    </location>
</feature>
<comment type="caution">
    <text evidence="11">The sequence shown here is derived from an EMBL/GenBank/DDBJ whole genome shotgun (WGS) entry which is preliminary data.</text>
</comment>
<dbReference type="SUPFAM" id="SSF48371">
    <property type="entry name" value="ARM repeat"/>
    <property type="match status" value="1"/>
</dbReference>
<dbReference type="GeneID" id="19156390"/>
<dbReference type="Gene3D" id="1.25.10.10">
    <property type="entry name" value="Leucine-rich Repeat Variant"/>
    <property type="match status" value="1"/>
</dbReference>
<feature type="compositionally biased region" description="Basic and acidic residues" evidence="9">
    <location>
        <begin position="757"/>
        <end position="766"/>
    </location>
</feature>
<dbReference type="STRING" id="1182541.W9YU09"/>